<sequence>MTPHPIPADATTISADDHADLFLDTVRAAMERRRWELGAEALGDLSDEELAAVIEGAMSEAGAALG</sequence>
<reference evidence="1" key="1">
    <citation type="submission" date="2020-09" db="EMBL/GenBank/DDBJ databases">
        <title>Brevundimonas sp. LVF2 isolated from a puddle in Goettingen, Germany.</title>
        <authorList>
            <person name="Friedrich I."/>
            <person name="Klassen A."/>
            <person name="Hannes N."/>
            <person name="Schneider D."/>
            <person name="Hertel R."/>
            <person name="Daniel R."/>
        </authorList>
    </citation>
    <scope>NUCLEOTIDE SEQUENCE</scope>
    <source>
        <strain evidence="1">LVF2</strain>
    </source>
</reference>
<evidence type="ECO:0000313" key="2">
    <source>
        <dbReference type="Proteomes" id="UP000663918"/>
    </source>
</evidence>
<dbReference type="AlphaFoldDB" id="A0A975C1V2"/>
<dbReference type="EMBL" id="CP062222">
    <property type="protein sequence ID" value="QTC92311.1"/>
    <property type="molecule type" value="Genomic_DNA"/>
</dbReference>
<organism evidence="1 2">
    <name type="scientific">Brevundimonas goettingensis</name>
    <dbReference type="NCBI Taxonomy" id="2774190"/>
    <lineage>
        <taxon>Bacteria</taxon>
        <taxon>Pseudomonadati</taxon>
        <taxon>Pseudomonadota</taxon>
        <taxon>Alphaproteobacteria</taxon>
        <taxon>Caulobacterales</taxon>
        <taxon>Caulobacteraceae</taxon>
        <taxon>Brevundimonas</taxon>
    </lineage>
</organism>
<name>A0A975C1V2_9CAUL</name>
<evidence type="ECO:0000313" key="1">
    <source>
        <dbReference type="EMBL" id="QTC92311.1"/>
    </source>
</evidence>
<gene>
    <name evidence="1" type="ORF">IFJ75_05305</name>
</gene>
<protein>
    <submittedName>
        <fullName evidence="1">Uncharacterized protein</fullName>
    </submittedName>
</protein>
<dbReference type="RefSeq" id="WP_207931593.1">
    <property type="nucleotide sequence ID" value="NZ_CP062222.1"/>
</dbReference>
<dbReference type="Proteomes" id="UP000663918">
    <property type="component" value="Chromosome"/>
</dbReference>
<proteinExistence type="predicted"/>
<accession>A0A975C1V2</accession>
<dbReference type="KEGG" id="bgoe:IFJ75_05305"/>
<keyword evidence="2" id="KW-1185">Reference proteome</keyword>